<keyword evidence="2" id="KW-1185">Reference proteome</keyword>
<dbReference type="OrthoDB" id="2401469at2759"/>
<name>A0A8H7V448_9FUNG</name>
<dbReference type="AlphaFoldDB" id="A0A8H7V448"/>
<evidence type="ECO:0008006" key="3">
    <source>
        <dbReference type="Google" id="ProtNLM"/>
    </source>
</evidence>
<organism evidence="1 2">
    <name type="scientific">Circinella minor</name>
    <dbReference type="NCBI Taxonomy" id="1195481"/>
    <lineage>
        <taxon>Eukaryota</taxon>
        <taxon>Fungi</taxon>
        <taxon>Fungi incertae sedis</taxon>
        <taxon>Mucoromycota</taxon>
        <taxon>Mucoromycotina</taxon>
        <taxon>Mucoromycetes</taxon>
        <taxon>Mucorales</taxon>
        <taxon>Lichtheimiaceae</taxon>
        <taxon>Circinella</taxon>
    </lineage>
</organism>
<accession>A0A8H7V448</accession>
<proteinExistence type="predicted"/>
<evidence type="ECO:0000313" key="1">
    <source>
        <dbReference type="EMBL" id="KAG2206480.1"/>
    </source>
</evidence>
<protein>
    <recommendedName>
        <fullName evidence="3">SWIM-type domain-containing protein</fullName>
    </recommendedName>
</protein>
<evidence type="ECO:0000313" key="2">
    <source>
        <dbReference type="Proteomes" id="UP000646827"/>
    </source>
</evidence>
<gene>
    <name evidence="1" type="ORF">INT45_005516</name>
</gene>
<sequence length="219" mass="25216">WELEFVHEWHTKTGRGEPGSNSRHNRSENDNAEELYLPSIENWMCGCPSYAKSRFMLCKHLISHYRDSHPSLRVVFSAHDYFICHQSTAPYVQILLNTSYPFYGLAAPNTVSLPQQTLLITPNSPPQTTIIPQSQPASILTPMLPPVITISDSEEEAGEELEAAVVVENNDEEIEAEFSDTSRTRDRHVNNYFNVVNAYRNRRTCDRTWEDDHPFTRYL</sequence>
<dbReference type="Proteomes" id="UP000646827">
    <property type="component" value="Unassembled WGS sequence"/>
</dbReference>
<dbReference type="EMBL" id="JAEPRB010001219">
    <property type="protein sequence ID" value="KAG2206480.1"/>
    <property type="molecule type" value="Genomic_DNA"/>
</dbReference>
<reference evidence="1 2" key="1">
    <citation type="submission" date="2020-12" db="EMBL/GenBank/DDBJ databases">
        <title>Metabolic potential, ecology and presence of endohyphal bacteria is reflected in genomic diversity of Mucoromycotina.</title>
        <authorList>
            <person name="Muszewska A."/>
            <person name="Okrasinska A."/>
            <person name="Steczkiewicz K."/>
            <person name="Drgas O."/>
            <person name="Orlowska M."/>
            <person name="Perlinska-Lenart U."/>
            <person name="Aleksandrzak-Piekarczyk T."/>
            <person name="Szatraj K."/>
            <person name="Zielenkiewicz U."/>
            <person name="Pilsyk S."/>
            <person name="Malc E."/>
            <person name="Mieczkowski P."/>
            <person name="Kruszewska J.S."/>
            <person name="Biernat P."/>
            <person name="Pawlowska J."/>
        </authorList>
    </citation>
    <scope>NUCLEOTIDE SEQUENCE [LARGE SCALE GENOMIC DNA]</scope>
    <source>
        <strain evidence="1 2">CBS 142.35</strain>
    </source>
</reference>
<feature type="non-terminal residue" evidence="1">
    <location>
        <position position="1"/>
    </location>
</feature>
<comment type="caution">
    <text evidence="1">The sequence shown here is derived from an EMBL/GenBank/DDBJ whole genome shotgun (WGS) entry which is preliminary data.</text>
</comment>